<organism evidence="1 2">
    <name type="scientific">Rhabditophanes sp. KR3021</name>
    <dbReference type="NCBI Taxonomy" id="114890"/>
    <lineage>
        <taxon>Eukaryota</taxon>
        <taxon>Metazoa</taxon>
        <taxon>Ecdysozoa</taxon>
        <taxon>Nematoda</taxon>
        <taxon>Chromadorea</taxon>
        <taxon>Rhabditida</taxon>
        <taxon>Tylenchina</taxon>
        <taxon>Panagrolaimomorpha</taxon>
        <taxon>Strongyloidoidea</taxon>
        <taxon>Alloionematidae</taxon>
        <taxon>Rhabditophanes</taxon>
    </lineage>
</organism>
<evidence type="ECO:0000313" key="1">
    <source>
        <dbReference type="Proteomes" id="UP000095286"/>
    </source>
</evidence>
<reference evidence="2" key="1">
    <citation type="submission" date="2016-11" db="UniProtKB">
        <authorList>
            <consortium name="WormBaseParasite"/>
        </authorList>
    </citation>
    <scope>IDENTIFICATION</scope>
    <source>
        <strain evidence="2">KR3021</strain>
    </source>
</reference>
<sequence length="278" mass="31621">MELLFNCALFVLIISINGNLQNYSFGTCISGQCPELLPNSSYSLICHTDDNCYPSMFFDLDSGLSTGPCIAESCPMSNFCFKDGYCYPITMNSCTDLSHCQNGYDCKDAVCVSMFAEENEAIIIDLPPLFQKYFTQEDIISSCLYLPCPENYVCAHPTKFPFCLPQEKIKTFLKIGCNDKLIIGGKNICHKFKKMCNNSSWSILKELCPYTCNKQCLSFGSKTYYSDALDVSGRNLCKKFAEANYCNYPVYQTIIRRACPDSCRRKKIRMPPFFYIFK</sequence>
<dbReference type="WBParaSite" id="RSKR_0001073950.1">
    <property type="protein sequence ID" value="RSKR_0001073950.1"/>
    <property type="gene ID" value="RSKR_0001073950"/>
</dbReference>
<name>A0AC35UDX9_9BILA</name>
<dbReference type="Proteomes" id="UP000095286">
    <property type="component" value="Unplaced"/>
</dbReference>
<proteinExistence type="predicted"/>
<accession>A0AC35UDX9</accession>
<evidence type="ECO:0000313" key="2">
    <source>
        <dbReference type="WBParaSite" id="RSKR_0001073950.1"/>
    </source>
</evidence>
<protein>
    <submittedName>
        <fullName evidence="2">CC domain-containing protein</fullName>
    </submittedName>
</protein>